<proteinExistence type="predicted"/>
<reference evidence="1" key="1">
    <citation type="submission" date="2014-09" db="EMBL/GenBank/DDBJ databases">
        <authorList>
            <person name="Magalhaes I.L.F."/>
            <person name="Oliveira U."/>
            <person name="Santos F.R."/>
            <person name="Vidigal T.H.D.A."/>
            <person name="Brescovit A.D."/>
            <person name="Santos A.J."/>
        </authorList>
    </citation>
    <scope>NUCLEOTIDE SEQUENCE</scope>
    <source>
        <tissue evidence="1">Shoot tissue taken approximately 20 cm above the soil surface</tissue>
    </source>
</reference>
<dbReference type="EMBL" id="GBRH01242264">
    <property type="protein sequence ID" value="JAD55631.1"/>
    <property type="molecule type" value="Transcribed_RNA"/>
</dbReference>
<name>A0A0A9AX10_ARUDO</name>
<protein>
    <submittedName>
        <fullName evidence="1">Uncharacterized protein</fullName>
    </submittedName>
</protein>
<sequence>MTNFFPHPKSLNHPKVSVFKVLANCYKIICSNSFL</sequence>
<dbReference type="AlphaFoldDB" id="A0A0A9AX10"/>
<organism evidence="1">
    <name type="scientific">Arundo donax</name>
    <name type="common">Giant reed</name>
    <name type="synonym">Donax arundinaceus</name>
    <dbReference type="NCBI Taxonomy" id="35708"/>
    <lineage>
        <taxon>Eukaryota</taxon>
        <taxon>Viridiplantae</taxon>
        <taxon>Streptophyta</taxon>
        <taxon>Embryophyta</taxon>
        <taxon>Tracheophyta</taxon>
        <taxon>Spermatophyta</taxon>
        <taxon>Magnoliopsida</taxon>
        <taxon>Liliopsida</taxon>
        <taxon>Poales</taxon>
        <taxon>Poaceae</taxon>
        <taxon>PACMAD clade</taxon>
        <taxon>Arundinoideae</taxon>
        <taxon>Arundineae</taxon>
        <taxon>Arundo</taxon>
    </lineage>
</organism>
<accession>A0A0A9AX10</accession>
<reference evidence="1" key="2">
    <citation type="journal article" date="2015" name="Data Brief">
        <title>Shoot transcriptome of the giant reed, Arundo donax.</title>
        <authorList>
            <person name="Barrero R.A."/>
            <person name="Guerrero F.D."/>
            <person name="Moolhuijzen P."/>
            <person name="Goolsby J.A."/>
            <person name="Tidwell J."/>
            <person name="Bellgard S.E."/>
            <person name="Bellgard M.I."/>
        </authorList>
    </citation>
    <scope>NUCLEOTIDE SEQUENCE</scope>
    <source>
        <tissue evidence="1">Shoot tissue taken approximately 20 cm above the soil surface</tissue>
    </source>
</reference>
<evidence type="ECO:0000313" key="1">
    <source>
        <dbReference type="EMBL" id="JAD55631.1"/>
    </source>
</evidence>